<name>A0ABU7IXT3_9FLAO</name>
<dbReference type="EMBL" id="JAZDDG010000008">
    <property type="protein sequence ID" value="MEE1977799.1"/>
    <property type="molecule type" value="Genomic_DNA"/>
</dbReference>
<keyword evidence="2" id="KW-1185">Reference proteome</keyword>
<proteinExistence type="predicted"/>
<organism evidence="1 2">
    <name type="scientific">Maribacter cobaltidurans</name>
    <dbReference type="NCBI Taxonomy" id="1178778"/>
    <lineage>
        <taxon>Bacteria</taxon>
        <taxon>Pseudomonadati</taxon>
        <taxon>Bacteroidota</taxon>
        <taxon>Flavobacteriia</taxon>
        <taxon>Flavobacteriales</taxon>
        <taxon>Flavobacteriaceae</taxon>
        <taxon>Maribacter</taxon>
    </lineage>
</organism>
<evidence type="ECO:0000313" key="2">
    <source>
        <dbReference type="Proteomes" id="UP001356308"/>
    </source>
</evidence>
<dbReference type="Proteomes" id="UP001356308">
    <property type="component" value="Unassembled WGS sequence"/>
</dbReference>
<reference evidence="1 2" key="1">
    <citation type="submission" date="2024-01" db="EMBL/GenBank/DDBJ databases">
        <title>Maribacter spp. originated from different algae showed divergent polysaccharides utilization ability.</title>
        <authorList>
            <person name="Wang H."/>
            <person name="Wu Y."/>
        </authorList>
    </citation>
    <scope>NUCLEOTIDE SEQUENCE [LARGE SCALE GENOMIC DNA]</scope>
    <source>
        <strain evidence="1 2">PR1</strain>
    </source>
</reference>
<gene>
    <name evidence="1" type="ORF">V1I91_17095</name>
</gene>
<protein>
    <submittedName>
        <fullName evidence="1">Uncharacterized protein</fullName>
    </submittedName>
</protein>
<comment type="caution">
    <text evidence="1">The sequence shown here is derived from an EMBL/GenBank/DDBJ whole genome shotgun (WGS) entry which is preliminary data.</text>
</comment>
<dbReference type="RefSeq" id="WP_272652481.1">
    <property type="nucleotide sequence ID" value="NZ_JAZDDG010000008.1"/>
</dbReference>
<evidence type="ECO:0000313" key="1">
    <source>
        <dbReference type="EMBL" id="MEE1977799.1"/>
    </source>
</evidence>
<accession>A0ABU7IXT3</accession>
<sequence length="175" mass="20068">MTNASKKAQSGALGFCGKGKKKRLITDLDFCLRESEIPLTLSQKVNESLLLTRTVIEFRNSYTGLIAQWERQIGCGNSRPDLHFCLTLLDDYLYLNTYLRSIEYRIDFAINAYIIHSNWQQEFIGYGYDDNLALELANRELLFTYNALNESETISEDPRARIYLDILTNADSSVS</sequence>